<organism evidence="6 7">
    <name type="scientific">Gnomoniopsis smithogilvyi</name>
    <dbReference type="NCBI Taxonomy" id="1191159"/>
    <lineage>
        <taxon>Eukaryota</taxon>
        <taxon>Fungi</taxon>
        <taxon>Dikarya</taxon>
        <taxon>Ascomycota</taxon>
        <taxon>Pezizomycotina</taxon>
        <taxon>Sordariomycetes</taxon>
        <taxon>Sordariomycetidae</taxon>
        <taxon>Diaporthales</taxon>
        <taxon>Gnomoniaceae</taxon>
        <taxon>Gnomoniopsis</taxon>
    </lineage>
</organism>
<keyword evidence="3" id="KW-0442">Lipid degradation</keyword>
<evidence type="ECO:0000256" key="2">
    <source>
        <dbReference type="ARBA" id="ARBA00022801"/>
    </source>
</evidence>
<keyword evidence="7" id="KW-1185">Reference proteome</keyword>
<evidence type="ECO:0000256" key="4">
    <source>
        <dbReference type="ARBA" id="ARBA00023098"/>
    </source>
</evidence>
<name>A0A9W8YZ23_9PEZI</name>
<dbReference type="GO" id="GO:0003847">
    <property type="term" value="F:1-alkyl-2-acetylglycerophosphocholine esterase activity"/>
    <property type="evidence" value="ECO:0007669"/>
    <property type="project" value="UniProtKB-EC"/>
</dbReference>
<dbReference type="SUPFAM" id="SSF53474">
    <property type="entry name" value="alpha/beta-Hydrolases"/>
    <property type="match status" value="1"/>
</dbReference>
<dbReference type="PANTHER" id="PTHR10272">
    <property type="entry name" value="PLATELET-ACTIVATING FACTOR ACETYLHYDROLASE"/>
    <property type="match status" value="1"/>
</dbReference>
<keyword evidence="2" id="KW-0378">Hydrolase</keyword>
<dbReference type="GO" id="GO:0016042">
    <property type="term" value="P:lipid catabolic process"/>
    <property type="evidence" value="ECO:0007669"/>
    <property type="project" value="UniProtKB-KW"/>
</dbReference>
<sequence length="383" mass="41872">MILLALGALLGIVPFSVSLEIPPYTGKYNVGMTKQVIAVDPYPDFLAPGNISTSFLATFFYPTLETPARPGTARYMDRGTANTSEVIFELPAGTLANLTSRIIWDAPFAKTLSQKEGHLSPTLIFSPALQAPSIEAYTLILSELASQGYTVAALAHPYELGYVLYPNGSEYYGQDVDYESDAASIFGVVYDRVNDTLAFIDTWPALSKTMGFPSATKHFGIFGHSIGGAVALEVAQLVDPSIVVSGINLDGEFVLALNSSAADIKRPSLLLAHQGHNFTLDPTWATYTKQQSDWWRFITVEGTGHWDFSDATFWKELYQMINPVIIGDLSGTRMIEITKRLVGGFFNWTLLGHEDVTLFNHPALTFPELVLSGAHNGSQRKTT</sequence>
<dbReference type="AlphaFoldDB" id="A0A9W8YZ23"/>
<evidence type="ECO:0000256" key="1">
    <source>
        <dbReference type="ARBA" id="ARBA00013201"/>
    </source>
</evidence>
<dbReference type="EC" id="3.1.1.47" evidence="1"/>
<dbReference type="PANTHER" id="PTHR10272:SF14">
    <property type="entry name" value="PAF ACETYLHYDROLASE FAMILY PROTEIN"/>
    <property type="match status" value="1"/>
</dbReference>
<dbReference type="Gene3D" id="3.40.50.1820">
    <property type="entry name" value="alpha/beta hydrolase"/>
    <property type="match status" value="1"/>
</dbReference>
<feature type="chain" id="PRO_5040957219" description="1-alkyl-2-acetylglycerophosphocholine esterase" evidence="5">
    <location>
        <begin position="19"/>
        <end position="383"/>
    </location>
</feature>
<evidence type="ECO:0000256" key="5">
    <source>
        <dbReference type="SAM" id="SignalP"/>
    </source>
</evidence>
<evidence type="ECO:0000313" key="6">
    <source>
        <dbReference type="EMBL" id="KAJ4394478.1"/>
    </source>
</evidence>
<comment type="caution">
    <text evidence="6">The sequence shown here is derived from an EMBL/GenBank/DDBJ whole genome shotgun (WGS) entry which is preliminary data.</text>
</comment>
<protein>
    <recommendedName>
        <fullName evidence="1">1-alkyl-2-acetylglycerophosphocholine esterase</fullName>
        <ecNumber evidence="1">3.1.1.47</ecNumber>
    </recommendedName>
</protein>
<accession>A0A9W8YZ23</accession>
<feature type="signal peptide" evidence="5">
    <location>
        <begin position="1"/>
        <end position="18"/>
    </location>
</feature>
<dbReference type="Proteomes" id="UP001140453">
    <property type="component" value="Unassembled WGS sequence"/>
</dbReference>
<keyword evidence="5" id="KW-0732">Signal</keyword>
<dbReference type="OrthoDB" id="2363873at2759"/>
<evidence type="ECO:0000256" key="3">
    <source>
        <dbReference type="ARBA" id="ARBA00022963"/>
    </source>
</evidence>
<evidence type="ECO:0000313" key="7">
    <source>
        <dbReference type="Proteomes" id="UP001140453"/>
    </source>
</evidence>
<dbReference type="EMBL" id="JAPEVB010000002">
    <property type="protein sequence ID" value="KAJ4394478.1"/>
    <property type="molecule type" value="Genomic_DNA"/>
</dbReference>
<proteinExistence type="predicted"/>
<gene>
    <name evidence="6" type="ORF">N0V93_003696</name>
</gene>
<reference evidence="6" key="1">
    <citation type="submission" date="2022-10" db="EMBL/GenBank/DDBJ databases">
        <title>Tapping the CABI collections for fungal endophytes: first genome assemblies for Collariella, Neodidymelliopsis, Ascochyta clinopodiicola, Didymella pomorum, Didymosphaeria variabile, Neocosmospora piperis and Neocucurbitaria cava.</title>
        <authorList>
            <person name="Hill R."/>
        </authorList>
    </citation>
    <scope>NUCLEOTIDE SEQUENCE</scope>
    <source>
        <strain evidence="6">IMI 355082</strain>
    </source>
</reference>
<dbReference type="InterPro" id="IPR029058">
    <property type="entry name" value="AB_hydrolase_fold"/>
</dbReference>
<keyword evidence="4" id="KW-0443">Lipid metabolism</keyword>